<dbReference type="EMBL" id="JBCGBO010000024">
    <property type="protein sequence ID" value="KAK9183575.1"/>
    <property type="molecule type" value="Genomic_DNA"/>
</dbReference>
<dbReference type="PANTHER" id="PTHR46481:SF2">
    <property type="entry name" value="BED-TYPE DOMAIN-CONTAINING PROTEIN"/>
    <property type="match status" value="1"/>
</dbReference>
<dbReference type="Gene3D" id="3.30.420.10">
    <property type="entry name" value="Ribonuclease H-like superfamily/Ribonuclease H"/>
    <property type="match status" value="1"/>
</dbReference>
<dbReference type="InterPro" id="IPR052035">
    <property type="entry name" value="ZnF_BED_domain_contain"/>
</dbReference>
<reference evidence="2 3" key="1">
    <citation type="submission" date="2024-05" db="EMBL/GenBank/DDBJ databases">
        <title>Haplotype-resolved chromosome-level genome assembly of Huyou (Citrus changshanensis).</title>
        <authorList>
            <person name="Miao C."/>
            <person name="Chen W."/>
            <person name="Wu Y."/>
            <person name="Wang L."/>
            <person name="Zhao S."/>
            <person name="Grierson D."/>
            <person name="Xu C."/>
            <person name="Chen K."/>
        </authorList>
    </citation>
    <scope>NUCLEOTIDE SEQUENCE [LARGE SCALE GENOMIC DNA]</scope>
    <source>
        <strain evidence="2">01-14</strain>
        <tissue evidence="2">Leaf</tissue>
    </source>
</reference>
<proteinExistence type="predicted"/>
<keyword evidence="3" id="KW-1185">Reference proteome</keyword>
<dbReference type="InterPro" id="IPR036397">
    <property type="entry name" value="RNaseH_sf"/>
</dbReference>
<evidence type="ECO:0000313" key="2">
    <source>
        <dbReference type="EMBL" id="KAK9183575.1"/>
    </source>
</evidence>
<comment type="caution">
    <text evidence="2">The sequence shown here is derived from an EMBL/GenBank/DDBJ whole genome shotgun (WGS) entry which is preliminary data.</text>
</comment>
<evidence type="ECO:0000313" key="3">
    <source>
        <dbReference type="Proteomes" id="UP001428341"/>
    </source>
</evidence>
<evidence type="ECO:0000256" key="1">
    <source>
        <dbReference type="SAM" id="MobiDB-lite"/>
    </source>
</evidence>
<dbReference type="Proteomes" id="UP001428341">
    <property type="component" value="Unassembled WGS sequence"/>
</dbReference>
<gene>
    <name evidence="2" type="ORF">WN944_026728</name>
</gene>
<feature type="region of interest" description="Disordered" evidence="1">
    <location>
        <begin position="45"/>
        <end position="73"/>
    </location>
</feature>
<name>A0AAP0QEU3_9ROSI</name>
<protein>
    <submittedName>
        <fullName evidence="2">Uncharacterized protein</fullName>
    </submittedName>
</protein>
<accession>A0AAP0QEU3</accession>
<dbReference type="GO" id="GO:0003676">
    <property type="term" value="F:nucleic acid binding"/>
    <property type="evidence" value="ECO:0007669"/>
    <property type="project" value="InterPro"/>
</dbReference>
<organism evidence="2 3">
    <name type="scientific">Citrus x changshan-huyou</name>
    <dbReference type="NCBI Taxonomy" id="2935761"/>
    <lineage>
        <taxon>Eukaryota</taxon>
        <taxon>Viridiplantae</taxon>
        <taxon>Streptophyta</taxon>
        <taxon>Embryophyta</taxon>
        <taxon>Tracheophyta</taxon>
        <taxon>Spermatophyta</taxon>
        <taxon>Magnoliopsida</taxon>
        <taxon>eudicotyledons</taxon>
        <taxon>Gunneridae</taxon>
        <taxon>Pentapetalae</taxon>
        <taxon>rosids</taxon>
        <taxon>malvids</taxon>
        <taxon>Sapindales</taxon>
        <taxon>Rutaceae</taxon>
        <taxon>Aurantioideae</taxon>
        <taxon>Citrus</taxon>
    </lineage>
</organism>
<dbReference type="SUPFAM" id="SSF53098">
    <property type="entry name" value="Ribonuclease H-like"/>
    <property type="match status" value="2"/>
</dbReference>
<dbReference type="InterPro" id="IPR012337">
    <property type="entry name" value="RNaseH-like_sf"/>
</dbReference>
<dbReference type="PANTHER" id="PTHR46481">
    <property type="entry name" value="ZINC FINGER BED DOMAIN-CONTAINING PROTEIN 4"/>
    <property type="match status" value="1"/>
</dbReference>
<sequence>MGAIQWATLEVSTSWVREMALISIRFGGIITAYARMTNGNKWRRANKGKFPSQPVSNPKGVHEASTSSSQQHEELKTVMTLRKGKEVDNKVEMPDSRKYISIILGRLFLATADARIQCRTGNMQLSFGNITMELNIFNIAKQPHNTDDGIVKVDLIEALVDNTFLSNLSDDPLQTCLTHFGLDFDIDRSVDKVNALLDSTLSMDTNKWKLRVEQLAPSEKKLIPSSKLTSKLKLKPLANTLEYAFLGEKSHLPVIISSSLNDEQKGIGVDITKVDLISNLPPPKTVRKEFDLEFKDKKDTENVVADHLSRLHFDTIMEPLPLNESFPDEQLMSVEVLPWFQRMENITRRNMMPLNPILVVEIFDVWDIDFIGPFPPSFRYQYILVAIDYVSKLVEAIPCRTNDHKNCFQDPDWDVTLQASVWKSLPPTYGTRASSQIRFCKTHHIWDLQPPELVSNVEDLERQLRDIEGGIFDIQLELEPKNRTGDLHSFSRSTVSRCNLIPTARRRRCNLVVATARQSPPLLVLHESDLPLLLVAESPPPLPPAATAVAATSTVVNKAETTYWANRGNTTNLKNHLDRCKSYEGVKVEGDPKQQVLFRQKGKDKDDGVVKVSGGFSQEACRMALVKMIVKDELPFSFVEAEGFLEFMQTCCPRFDVPSRRTITRDILELYQHEKGLLKSVLGASKQRVCITTDTWTSIQMSNYMVITAHFIDAEWVLHKRILSFTPIANHKGDGIGKLIEACLIDWGIERLFTITVDNASANKVAITYVKKKLANWSVNSMILNGLYMHVRCSAHIINLIVQDGLAVVNHSIASIRNAVKYVRSSPARLQKFKTCVDREKISYGGLMVLDVPTRWNSTYLMLHKAVVFEKAFDRMKEDDGHYAN</sequence>
<dbReference type="AlphaFoldDB" id="A0AAP0QEU3"/>
<dbReference type="SUPFAM" id="SSF140996">
    <property type="entry name" value="Hermes dimerisation domain"/>
    <property type="match status" value="1"/>
</dbReference>